<comment type="similarity">
    <text evidence="1">Belongs to the eukaryotic ribosomal protein eL22 family.</text>
</comment>
<protein>
    <recommendedName>
        <fullName evidence="4">Large ribosomal subunit protein eL22</fullName>
    </recommendedName>
    <alternativeName>
        <fullName evidence="5">60S ribosomal protein L22</fullName>
    </alternativeName>
</protein>
<keyword evidence="8" id="KW-1185">Reference proteome</keyword>
<evidence type="ECO:0000256" key="4">
    <source>
        <dbReference type="ARBA" id="ARBA00040613"/>
    </source>
</evidence>
<reference evidence="7" key="1">
    <citation type="journal article" date="2023" name="Insect Mol. Biol.">
        <title>Genome sequencing provides insights into the evolution of gene families encoding plant cell wall-degrading enzymes in longhorned beetles.</title>
        <authorList>
            <person name="Shin N.R."/>
            <person name="Okamura Y."/>
            <person name="Kirsch R."/>
            <person name="Pauchet Y."/>
        </authorList>
    </citation>
    <scope>NUCLEOTIDE SEQUENCE</scope>
    <source>
        <strain evidence="7">MMC_N1</strain>
    </source>
</reference>
<evidence type="ECO:0000256" key="3">
    <source>
        <dbReference type="ARBA" id="ARBA00023274"/>
    </source>
</evidence>
<dbReference type="InterPro" id="IPR002671">
    <property type="entry name" value="Ribosomal_eL22"/>
</dbReference>
<evidence type="ECO:0000313" key="8">
    <source>
        <dbReference type="Proteomes" id="UP001162164"/>
    </source>
</evidence>
<comment type="caution">
    <text evidence="7">The sequence shown here is derived from an EMBL/GenBank/DDBJ whole genome shotgun (WGS) entry which is preliminary data.</text>
</comment>
<accession>A0ABQ9JW80</accession>
<dbReference type="Gene3D" id="3.30.1360.210">
    <property type="match status" value="2"/>
</dbReference>
<name>A0ABQ9JW80_9CUCU</name>
<evidence type="ECO:0000256" key="6">
    <source>
        <dbReference type="SAM" id="MobiDB-lite"/>
    </source>
</evidence>
<dbReference type="EMBL" id="JAPWTJ010000153">
    <property type="protein sequence ID" value="KAJ8981947.1"/>
    <property type="molecule type" value="Genomic_DNA"/>
</dbReference>
<dbReference type="PANTHER" id="PTHR10064">
    <property type="entry name" value="60S RIBOSOMAL PROTEIN L22"/>
    <property type="match status" value="1"/>
</dbReference>
<feature type="region of interest" description="Disordered" evidence="6">
    <location>
        <begin position="1"/>
        <end position="21"/>
    </location>
</feature>
<evidence type="ECO:0000256" key="2">
    <source>
        <dbReference type="ARBA" id="ARBA00022980"/>
    </source>
</evidence>
<feature type="compositionally biased region" description="Low complexity" evidence="6">
    <location>
        <begin position="1"/>
        <end position="13"/>
    </location>
</feature>
<proteinExistence type="inferred from homology"/>
<gene>
    <name evidence="7" type="ORF">NQ317_002119</name>
</gene>
<evidence type="ECO:0000256" key="5">
    <source>
        <dbReference type="ARBA" id="ARBA00041214"/>
    </source>
</evidence>
<sequence>MAPTKAAVPATKPQAKKPQIRGKGLKKKKVALKFVIDCTHPVEDSILDVGNFEQYLKTRIKINGKTGYLKYLTKKYLKKNNLRDWLRVVASGKDSYELRYFQINSQEDDDEEDNE</sequence>
<dbReference type="InterPro" id="IPR038526">
    <property type="entry name" value="Ribosomal_eL22_sf"/>
</dbReference>
<keyword evidence="2" id="KW-0689">Ribosomal protein</keyword>
<evidence type="ECO:0000256" key="1">
    <source>
        <dbReference type="ARBA" id="ARBA00007817"/>
    </source>
</evidence>
<dbReference type="Pfam" id="PF01776">
    <property type="entry name" value="Ribosomal_L22e"/>
    <property type="match status" value="1"/>
</dbReference>
<evidence type="ECO:0000313" key="7">
    <source>
        <dbReference type="EMBL" id="KAJ8981947.1"/>
    </source>
</evidence>
<organism evidence="7 8">
    <name type="scientific">Molorchus minor</name>
    <dbReference type="NCBI Taxonomy" id="1323400"/>
    <lineage>
        <taxon>Eukaryota</taxon>
        <taxon>Metazoa</taxon>
        <taxon>Ecdysozoa</taxon>
        <taxon>Arthropoda</taxon>
        <taxon>Hexapoda</taxon>
        <taxon>Insecta</taxon>
        <taxon>Pterygota</taxon>
        <taxon>Neoptera</taxon>
        <taxon>Endopterygota</taxon>
        <taxon>Coleoptera</taxon>
        <taxon>Polyphaga</taxon>
        <taxon>Cucujiformia</taxon>
        <taxon>Chrysomeloidea</taxon>
        <taxon>Cerambycidae</taxon>
        <taxon>Lamiinae</taxon>
        <taxon>Monochamini</taxon>
        <taxon>Molorchus</taxon>
    </lineage>
</organism>
<dbReference type="Proteomes" id="UP001162164">
    <property type="component" value="Unassembled WGS sequence"/>
</dbReference>
<keyword evidence="3" id="KW-0687">Ribonucleoprotein</keyword>
<dbReference type="PANTHER" id="PTHR10064:SF0">
    <property type="entry name" value="FI24544P1-RELATED"/>
    <property type="match status" value="1"/>
</dbReference>